<gene>
    <name evidence="1" type="ORF">UFOVP1636_274</name>
</gene>
<dbReference type="EMBL" id="LR797503">
    <property type="protein sequence ID" value="CAB4221375.1"/>
    <property type="molecule type" value="Genomic_DNA"/>
</dbReference>
<protein>
    <submittedName>
        <fullName evidence="1">Uncharacterized protein</fullName>
    </submittedName>
</protein>
<evidence type="ECO:0000313" key="1">
    <source>
        <dbReference type="EMBL" id="CAB4221375.1"/>
    </source>
</evidence>
<name>A0A6J5T116_9CAUD</name>
<sequence length="82" mass="9694">MNERIKQLAEQAGLKHYNWSTNESNIIDGDFKYPRLEDYKKFAELIVQECLNQCYNRGMDDELYAGQLKAATYIEEYFGVEE</sequence>
<proteinExistence type="predicted"/>
<reference evidence="1" key="1">
    <citation type="submission" date="2020-05" db="EMBL/GenBank/DDBJ databases">
        <authorList>
            <person name="Chiriac C."/>
            <person name="Salcher M."/>
            <person name="Ghai R."/>
            <person name="Kavagutti S V."/>
        </authorList>
    </citation>
    <scope>NUCLEOTIDE SEQUENCE</scope>
</reference>
<organism evidence="1">
    <name type="scientific">uncultured Caudovirales phage</name>
    <dbReference type="NCBI Taxonomy" id="2100421"/>
    <lineage>
        <taxon>Viruses</taxon>
        <taxon>Duplodnaviria</taxon>
        <taxon>Heunggongvirae</taxon>
        <taxon>Uroviricota</taxon>
        <taxon>Caudoviricetes</taxon>
        <taxon>Peduoviridae</taxon>
        <taxon>Maltschvirus</taxon>
        <taxon>Maltschvirus maltsch</taxon>
    </lineage>
</organism>
<accession>A0A6J5T116</accession>